<keyword evidence="1" id="KW-1133">Transmembrane helix</keyword>
<evidence type="ECO:0000256" key="1">
    <source>
        <dbReference type="SAM" id="Phobius"/>
    </source>
</evidence>
<dbReference type="Proteomes" id="UP000321039">
    <property type="component" value="Unassembled WGS sequence"/>
</dbReference>
<keyword evidence="1" id="KW-0472">Membrane</keyword>
<protein>
    <recommendedName>
        <fullName evidence="5">DUF11 domain-containing protein</fullName>
    </recommendedName>
</protein>
<feature type="signal peptide" evidence="2">
    <location>
        <begin position="1"/>
        <end position="25"/>
    </location>
</feature>
<dbReference type="RefSeq" id="WP_148069748.1">
    <property type="nucleotide sequence ID" value="NZ_VRZA01000007.1"/>
</dbReference>
<evidence type="ECO:0000313" key="3">
    <source>
        <dbReference type="EMBL" id="TXS90750.1"/>
    </source>
</evidence>
<gene>
    <name evidence="3" type="ORF">FV139_17365</name>
</gene>
<feature type="transmembrane region" description="Helical" evidence="1">
    <location>
        <begin position="791"/>
        <end position="815"/>
    </location>
</feature>
<evidence type="ECO:0000256" key="2">
    <source>
        <dbReference type="SAM" id="SignalP"/>
    </source>
</evidence>
<dbReference type="AlphaFoldDB" id="A0A5C8ZSV1"/>
<keyword evidence="4" id="KW-1185">Reference proteome</keyword>
<name>A0A5C8ZSV1_9GAMM</name>
<evidence type="ECO:0008006" key="5">
    <source>
        <dbReference type="Google" id="ProtNLM"/>
    </source>
</evidence>
<accession>A0A5C8ZSV1</accession>
<feature type="chain" id="PRO_5022927738" description="DUF11 domain-containing protein" evidence="2">
    <location>
        <begin position="26"/>
        <end position="825"/>
    </location>
</feature>
<sequence>MAEKCSAGRSWHSLICGLACFVAFTAGNSPDTNAAACPPDFGSVDRCTSNDLQPTGAEVIAGPAACTEGELVTATVRIYFENGGGASERYNVGFFVGDNGESPVGGSSCTFESLQPIGTPTDLTSGSGPYLELNGDNCGDISPSTPTYRDIQSTQLLCKDDDGDGRLDVAYVMSWDNNGNTASCADPLDPAEFTPDPPKCRGDVDVELPITVETPPEITVAKAAVPETLTAPGGEVTYYIAVHNDSSGTDPITITSLVDVPYGDLNGRGNCVLPATIAPGEMRICSFTTTVSGPAGTTVTDTVTAEGTDNEGNPVAGSASATVSIVGIAPTTGRLGLFKTAFPRRLPEPGGPVRYSVLAFNLSLVPVELQSLQDDLYGNLDGQGNCSLPRTLQIGSPAYFCQFRAPASGVPGDVITDTIDATGTDANGNTLQAQASASVTITDLGSEISVFKTPRPSQVREPGGDVTFEIRVRNRSAVDEVTLTSLNDSIYGNLDGQGTCALPQTLAPAGGNYTCSFTAFVSGSAGDIETNEVTAAGEDDDGQPVEDINSATVRILSTAYPPAQIDIRVIKTPSTNVITEPGAGVTFTLEVVNDSPVAAVSITSLVDSIYGDLNGQGNCVLPITIPASGASYSCAFQAMVMGQGGTAETNVVRAEGEDSTGNNSKLVYDIATVVIRGTPASLEATKTPSRTEIPAPGQAVQFTVTLSNTSVSDTVTVDALDDSRFGALGGQGTCVLPQSLPAGGQYTCRFAGLVNGAAGDVHVNQIVASGTSDDGEPVAAQAEAAVSLIDALIGVAIPLAGPGLLLLAAISLLTAGGLRLRQRRR</sequence>
<comment type="caution">
    <text evidence="3">The sequence shown here is derived from an EMBL/GenBank/DDBJ whole genome shotgun (WGS) entry which is preliminary data.</text>
</comment>
<organism evidence="3 4">
    <name type="scientific">Parahaliea maris</name>
    <dbReference type="NCBI Taxonomy" id="2716870"/>
    <lineage>
        <taxon>Bacteria</taxon>
        <taxon>Pseudomonadati</taxon>
        <taxon>Pseudomonadota</taxon>
        <taxon>Gammaproteobacteria</taxon>
        <taxon>Cellvibrionales</taxon>
        <taxon>Halieaceae</taxon>
        <taxon>Parahaliea</taxon>
    </lineage>
</organism>
<reference evidence="3 4" key="1">
    <citation type="submission" date="2019-08" db="EMBL/GenBank/DDBJ databases">
        <title>Parahaliea maris sp. nov., isolated from the surface seawater.</title>
        <authorList>
            <person name="Liu Y."/>
        </authorList>
    </citation>
    <scope>NUCLEOTIDE SEQUENCE [LARGE SCALE GENOMIC DNA]</scope>
    <source>
        <strain evidence="3 4">HSLHS9</strain>
    </source>
</reference>
<proteinExistence type="predicted"/>
<evidence type="ECO:0000313" key="4">
    <source>
        <dbReference type="Proteomes" id="UP000321039"/>
    </source>
</evidence>
<dbReference type="EMBL" id="VRZA01000007">
    <property type="protein sequence ID" value="TXS90750.1"/>
    <property type="molecule type" value="Genomic_DNA"/>
</dbReference>
<keyword evidence="1" id="KW-0812">Transmembrane</keyword>
<keyword evidence="2" id="KW-0732">Signal</keyword>